<gene>
    <name evidence="2" type="ORF">GCM10017559_79780</name>
</gene>
<proteinExistence type="predicted"/>
<keyword evidence="3" id="KW-1185">Reference proteome</keyword>
<protein>
    <submittedName>
        <fullName evidence="2">Uncharacterized protein</fullName>
    </submittedName>
</protein>
<feature type="compositionally biased region" description="Low complexity" evidence="1">
    <location>
        <begin position="256"/>
        <end position="267"/>
    </location>
</feature>
<feature type="region of interest" description="Disordered" evidence="1">
    <location>
        <begin position="256"/>
        <end position="278"/>
    </location>
</feature>
<comment type="caution">
    <text evidence="2">The sequence shown here is derived from an EMBL/GenBank/DDBJ whole genome shotgun (WGS) entry which is preliminary data.</text>
</comment>
<dbReference type="Proteomes" id="UP001499930">
    <property type="component" value="Unassembled WGS sequence"/>
</dbReference>
<evidence type="ECO:0000313" key="3">
    <source>
        <dbReference type="Proteomes" id="UP001499930"/>
    </source>
</evidence>
<evidence type="ECO:0000313" key="2">
    <source>
        <dbReference type="EMBL" id="GAA3039511.1"/>
    </source>
</evidence>
<feature type="region of interest" description="Disordered" evidence="1">
    <location>
        <begin position="114"/>
        <end position="185"/>
    </location>
</feature>
<reference evidence="3" key="1">
    <citation type="journal article" date="2019" name="Int. J. Syst. Evol. Microbiol.">
        <title>The Global Catalogue of Microorganisms (GCM) 10K type strain sequencing project: providing services to taxonomists for standard genome sequencing and annotation.</title>
        <authorList>
            <consortium name="The Broad Institute Genomics Platform"/>
            <consortium name="The Broad Institute Genome Sequencing Center for Infectious Disease"/>
            <person name="Wu L."/>
            <person name="Ma J."/>
        </authorList>
    </citation>
    <scope>NUCLEOTIDE SEQUENCE [LARGE SCALE GENOMIC DNA]</scope>
    <source>
        <strain evidence="3">JCM 3106</strain>
    </source>
</reference>
<feature type="compositionally biased region" description="Pro residues" evidence="1">
    <location>
        <begin position="145"/>
        <end position="156"/>
    </location>
</feature>
<organism evidence="2 3">
    <name type="scientific">Streptosporangium longisporum</name>
    <dbReference type="NCBI Taxonomy" id="46187"/>
    <lineage>
        <taxon>Bacteria</taxon>
        <taxon>Bacillati</taxon>
        <taxon>Actinomycetota</taxon>
        <taxon>Actinomycetes</taxon>
        <taxon>Streptosporangiales</taxon>
        <taxon>Streptosporangiaceae</taxon>
        <taxon>Streptosporangium</taxon>
    </lineage>
</organism>
<sequence length="369" mass="39093">MGYQLRRWLADRLPAGLSSGERLVALEIADQAHDDTRRAYGKDTLAAVIRRTGFADDKQLGKVLGKLAGKGLELRVPIRDARGNVVTDKSGRVLFACNGHALEFHVPGQECPALKAPRTGDLQSEAGDLSPPGSPPAGGSFATEGPPPGPEGPPPGAGSSPAWSLKVPPAGDPSPQSPHDSSSLLSHERVVMEALASAGVTVDEMREVIKEIRQAIKGKIENPNSYFRTIAARGDLPDYLNRVRANAERAAAYAVRKAQPQPAAEQAADPDEPSVTPEEREAAIAAIREALGGAHVRSGGKGPARVLRPRQAPEEPSPAAQAARSYLNSRGDYFEWMAVARDKLGETAGRDEVVIFAAELAKERTALTA</sequence>
<feature type="region of interest" description="Disordered" evidence="1">
    <location>
        <begin position="295"/>
        <end position="320"/>
    </location>
</feature>
<evidence type="ECO:0000256" key="1">
    <source>
        <dbReference type="SAM" id="MobiDB-lite"/>
    </source>
</evidence>
<dbReference type="EMBL" id="BAAAWD010000029">
    <property type="protein sequence ID" value="GAA3039511.1"/>
    <property type="molecule type" value="Genomic_DNA"/>
</dbReference>
<accession>A0ABP6LCI2</accession>
<name>A0ABP6LCI2_9ACTN</name>